<dbReference type="AlphaFoldDB" id="A0A7G5H3Z6"/>
<organism evidence="1 2">
    <name type="scientific">Spirosoma foliorum</name>
    <dbReference type="NCBI Taxonomy" id="2710596"/>
    <lineage>
        <taxon>Bacteria</taxon>
        <taxon>Pseudomonadati</taxon>
        <taxon>Bacteroidota</taxon>
        <taxon>Cytophagia</taxon>
        <taxon>Cytophagales</taxon>
        <taxon>Cytophagaceae</taxon>
        <taxon>Spirosoma</taxon>
    </lineage>
</organism>
<evidence type="ECO:0000313" key="1">
    <source>
        <dbReference type="EMBL" id="QMW05838.1"/>
    </source>
</evidence>
<evidence type="ECO:0000313" key="2">
    <source>
        <dbReference type="Proteomes" id="UP000515369"/>
    </source>
</evidence>
<keyword evidence="1" id="KW-0808">Transferase</keyword>
<proteinExistence type="predicted"/>
<dbReference type="Gene3D" id="3.40.50.2000">
    <property type="entry name" value="Glycogen Phosphorylase B"/>
    <property type="match status" value="1"/>
</dbReference>
<dbReference type="SUPFAM" id="SSF53756">
    <property type="entry name" value="UDP-Glycosyltransferase/glycogen phosphorylase"/>
    <property type="match status" value="1"/>
</dbReference>
<accession>A0A7G5H3Z6</accession>
<dbReference type="RefSeq" id="WP_182463214.1">
    <property type="nucleotide sequence ID" value="NZ_CP059732.1"/>
</dbReference>
<dbReference type="Pfam" id="PF13692">
    <property type="entry name" value="Glyco_trans_1_4"/>
    <property type="match status" value="1"/>
</dbReference>
<dbReference type="KEGG" id="sfol:H3H32_13540"/>
<dbReference type="GO" id="GO:0016740">
    <property type="term" value="F:transferase activity"/>
    <property type="evidence" value="ECO:0007669"/>
    <property type="project" value="UniProtKB-KW"/>
</dbReference>
<sequence>MALNLVCVAFPAWEGNYVKSTVELMKRMAQRQKILYVDYQYTYKDVLFTLIGRANAPVKRMLGLAPRLRTMPLPTEGTIFVLTPPPVLPVNFLTNANWYDRVQRLNGWIIQRSIRRAMKKLDFSEPVVVNAFNPFLGNYLLGKLNEQRTVYYCYDEISECAWASNHGLRVERQFLGKVDGVVTTSIGLEQSKLPWTKQCFLVQNGVDYPAFAAGYVDSSVKATMKPVIGYIGTIDSRLDYSLLRELASRFEKAQLVLVGRIVADKPSVEPDLAQLRSLPNVVLVDAQPPSALPDLLKSFHIGIIPFVKNAQTAAIYPMKINEYLAAGLPVVSTDFAPLDEFASVIATATSTPAFVQAVQRAFETDSTENQHLRQQQAQKKLLG</sequence>
<name>A0A7G5H3Z6_9BACT</name>
<gene>
    <name evidence="1" type="ORF">H3H32_13540</name>
</gene>
<dbReference type="EMBL" id="CP059732">
    <property type="protein sequence ID" value="QMW05838.1"/>
    <property type="molecule type" value="Genomic_DNA"/>
</dbReference>
<dbReference type="Proteomes" id="UP000515369">
    <property type="component" value="Chromosome"/>
</dbReference>
<protein>
    <submittedName>
        <fullName evidence="1">Glycosyltransferase</fullName>
    </submittedName>
</protein>
<reference evidence="1 2" key="1">
    <citation type="submission" date="2020-07" db="EMBL/GenBank/DDBJ databases">
        <title>Spirosoma foliorum sp. nov., isolated from the leaves on the Nejang mountain Korea, Republic of.</title>
        <authorList>
            <person name="Ho H."/>
            <person name="Lee Y.-J."/>
            <person name="Nurcahyanto D.-A."/>
            <person name="Kim S.-G."/>
        </authorList>
    </citation>
    <scope>NUCLEOTIDE SEQUENCE [LARGE SCALE GENOMIC DNA]</scope>
    <source>
        <strain evidence="1 2">PL0136</strain>
    </source>
</reference>
<keyword evidence="2" id="KW-1185">Reference proteome</keyword>